<dbReference type="InterPro" id="IPR043502">
    <property type="entry name" value="DNA/RNA_pol_sf"/>
</dbReference>
<dbReference type="SUPFAM" id="SSF53098">
    <property type="entry name" value="Ribonuclease H-like"/>
    <property type="match status" value="1"/>
</dbReference>
<dbReference type="Pfam" id="PF00665">
    <property type="entry name" value="rve"/>
    <property type="match status" value="1"/>
</dbReference>
<evidence type="ECO:0000256" key="6">
    <source>
        <dbReference type="ARBA" id="ARBA00022750"/>
    </source>
</evidence>
<evidence type="ECO:0000256" key="8">
    <source>
        <dbReference type="ARBA" id="ARBA00023235"/>
    </source>
</evidence>
<keyword evidence="8" id="KW-0413">Isomerase</keyword>
<dbReference type="Pfam" id="PF13976">
    <property type="entry name" value="gag_pre-integrs"/>
    <property type="match status" value="1"/>
</dbReference>
<dbReference type="GO" id="GO:0009052">
    <property type="term" value="P:pentose-phosphate shunt, non-oxidative branch"/>
    <property type="evidence" value="ECO:0007669"/>
    <property type="project" value="InterPro"/>
</dbReference>
<evidence type="ECO:0000313" key="11">
    <source>
        <dbReference type="EMBL" id="SPC88664.1"/>
    </source>
</evidence>
<dbReference type="InterPro" id="IPR012337">
    <property type="entry name" value="RNaseH-like_sf"/>
</dbReference>
<evidence type="ECO:0000259" key="10">
    <source>
        <dbReference type="PROSITE" id="PS50994"/>
    </source>
</evidence>
<dbReference type="SUPFAM" id="SSF56672">
    <property type="entry name" value="DNA/RNA polymerases"/>
    <property type="match status" value="1"/>
</dbReference>
<name>A0A2N9FPJ0_FAGSY</name>
<dbReference type="InterPro" id="IPR001584">
    <property type="entry name" value="Integrase_cat-core"/>
</dbReference>
<dbReference type="InterPro" id="IPR037171">
    <property type="entry name" value="NagB/RpiA_transferase-like"/>
</dbReference>
<evidence type="ECO:0000256" key="3">
    <source>
        <dbReference type="ARBA" id="ARBA00011959"/>
    </source>
</evidence>
<keyword evidence="6" id="KW-0064">Aspartyl protease</keyword>
<dbReference type="InterPro" id="IPR025724">
    <property type="entry name" value="GAG-pre-integrase_dom"/>
</dbReference>
<dbReference type="Pfam" id="PF25597">
    <property type="entry name" value="SH3_retrovirus"/>
    <property type="match status" value="1"/>
</dbReference>
<dbReference type="GO" id="GO:0003676">
    <property type="term" value="F:nucleic acid binding"/>
    <property type="evidence" value="ECO:0007669"/>
    <property type="project" value="InterPro"/>
</dbReference>
<dbReference type="EC" id="5.3.1.6" evidence="3"/>
<dbReference type="Gene3D" id="3.30.420.10">
    <property type="entry name" value="Ribonuclease H-like superfamily/Ribonuclease H"/>
    <property type="match status" value="1"/>
</dbReference>
<keyword evidence="4" id="KW-0645">Protease</keyword>
<feature type="domain" description="Integrase catalytic" evidence="10">
    <location>
        <begin position="560"/>
        <end position="730"/>
    </location>
</feature>
<dbReference type="InterPro" id="IPR057670">
    <property type="entry name" value="SH3_retrovirus"/>
</dbReference>
<dbReference type="InterPro" id="IPR036397">
    <property type="entry name" value="RNaseH_sf"/>
</dbReference>
<comment type="similarity">
    <text evidence="2">Belongs to the ribose 5-phosphate isomerase family.</text>
</comment>
<keyword evidence="7" id="KW-0378">Hydrolase</keyword>
<dbReference type="InterPro" id="IPR039537">
    <property type="entry name" value="Retrotran_Ty1/copia-like"/>
</dbReference>
<comment type="pathway">
    <text evidence="1">Carbohydrate degradation; pentose phosphate pathway; D-ribose 5-phosphate from D-ribulose 5-phosphate (non-oxidative stage): step 1/1.</text>
</comment>
<protein>
    <recommendedName>
        <fullName evidence="3">ribose-5-phosphate isomerase</fullName>
        <ecNumber evidence="3">5.3.1.6</ecNumber>
    </recommendedName>
</protein>
<evidence type="ECO:0000256" key="5">
    <source>
        <dbReference type="ARBA" id="ARBA00022723"/>
    </source>
</evidence>
<dbReference type="GO" id="GO:0004190">
    <property type="term" value="F:aspartic-type endopeptidase activity"/>
    <property type="evidence" value="ECO:0007669"/>
    <property type="project" value="UniProtKB-KW"/>
</dbReference>
<dbReference type="PROSITE" id="PS50994">
    <property type="entry name" value="INTEGRASE"/>
    <property type="match status" value="1"/>
</dbReference>
<evidence type="ECO:0000256" key="7">
    <source>
        <dbReference type="ARBA" id="ARBA00022801"/>
    </source>
</evidence>
<keyword evidence="5" id="KW-0479">Metal-binding</keyword>
<dbReference type="GO" id="GO:0015074">
    <property type="term" value="P:DNA integration"/>
    <property type="evidence" value="ECO:0007669"/>
    <property type="project" value="InterPro"/>
</dbReference>
<gene>
    <name evidence="11" type="ORF">FSB_LOCUS16546</name>
</gene>
<dbReference type="Gene3D" id="3.40.50.1360">
    <property type="match status" value="1"/>
</dbReference>
<dbReference type="UniPathway" id="UPA00115">
    <property type="reaction ID" value="UER00412"/>
</dbReference>
<evidence type="ECO:0000256" key="2">
    <source>
        <dbReference type="ARBA" id="ARBA00008088"/>
    </source>
</evidence>
<dbReference type="InterPro" id="IPR054722">
    <property type="entry name" value="PolX-like_BBD"/>
</dbReference>
<dbReference type="PANTHER" id="PTHR42648">
    <property type="entry name" value="TRANSPOSASE, PUTATIVE-RELATED"/>
    <property type="match status" value="1"/>
</dbReference>
<organism evidence="11">
    <name type="scientific">Fagus sylvatica</name>
    <name type="common">Beechnut</name>
    <dbReference type="NCBI Taxonomy" id="28930"/>
    <lineage>
        <taxon>Eukaryota</taxon>
        <taxon>Viridiplantae</taxon>
        <taxon>Streptophyta</taxon>
        <taxon>Embryophyta</taxon>
        <taxon>Tracheophyta</taxon>
        <taxon>Spermatophyta</taxon>
        <taxon>Magnoliopsida</taxon>
        <taxon>eudicotyledons</taxon>
        <taxon>Gunneridae</taxon>
        <taxon>Pentapetalae</taxon>
        <taxon>rosids</taxon>
        <taxon>fabids</taxon>
        <taxon>Fagales</taxon>
        <taxon>Fagaceae</taxon>
        <taxon>Fagus</taxon>
    </lineage>
</organism>
<accession>A0A2N9FPJ0</accession>
<dbReference type="InterPro" id="IPR013103">
    <property type="entry name" value="RVT_2"/>
</dbReference>
<proteinExistence type="inferred from homology"/>
<dbReference type="PANTHER" id="PTHR42648:SF22">
    <property type="entry name" value="REVERSE TRANSCRIPTASE TY1_COPIA-TYPE DOMAIN-CONTAINING PROTEIN"/>
    <property type="match status" value="1"/>
</dbReference>
<evidence type="ECO:0000256" key="9">
    <source>
        <dbReference type="SAM" id="MobiDB-lite"/>
    </source>
</evidence>
<dbReference type="GO" id="GO:0006508">
    <property type="term" value="P:proteolysis"/>
    <property type="evidence" value="ECO:0007669"/>
    <property type="project" value="UniProtKB-KW"/>
</dbReference>
<dbReference type="EMBL" id="OIVN01001010">
    <property type="protein sequence ID" value="SPC88664.1"/>
    <property type="molecule type" value="Genomic_DNA"/>
</dbReference>
<dbReference type="Pfam" id="PF07727">
    <property type="entry name" value="RVT_2"/>
    <property type="match status" value="1"/>
</dbReference>
<evidence type="ECO:0000256" key="1">
    <source>
        <dbReference type="ARBA" id="ARBA00004988"/>
    </source>
</evidence>
<dbReference type="InterPro" id="IPR004788">
    <property type="entry name" value="Ribose5P_isomerase_type_A"/>
</dbReference>
<reference evidence="11" key="1">
    <citation type="submission" date="2018-02" db="EMBL/GenBank/DDBJ databases">
        <authorList>
            <person name="Cohen D.B."/>
            <person name="Kent A.D."/>
        </authorList>
    </citation>
    <scope>NUCLEOTIDE SEQUENCE</scope>
</reference>
<dbReference type="Pfam" id="PF22936">
    <property type="entry name" value="Pol_BBD"/>
    <property type="match status" value="1"/>
</dbReference>
<dbReference type="GO" id="GO:0046872">
    <property type="term" value="F:metal ion binding"/>
    <property type="evidence" value="ECO:0007669"/>
    <property type="project" value="UniProtKB-KW"/>
</dbReference>
<feature type="region of interest" description="Disordered" evidence="9">
    <location>
        <begin position="265"/>
        <end position="310"/>
    </location>
</feature>
<dbReference type="Pfam" id="PF06026">
    <property type="entry name" value="Rib_5-P_isom_A"/>
    <property type="match status" value="1"/>
</dbReference>
<dbReference type="GO" id="GO:0004751">
    <property type="term" value="F:ribose-5-phosphate isomerase activity"/>
    <property type="evidence" value="ECO:0007669"/>
    <property type="project" value="UniProtKB-EC"/>
</dbReference>
<sequence>MVSEQASPAPFSDHQASPVVISDSIGSPGFARDHLGFRSHSIGSPGIPGDHLGISHSLGSPGYAGDHLGFPSASWLSPGLAVTLGFSRTTRFTPVVLWFSRSTALGHSLTPPPALTIDFSWIFLSDSVVEACLEPDVFNNVSYLESSKDIWDTLHLMYSSEENITRIHELYQDMFSLQQGDRSVEEYFSLLQGMWDELNVYQPLSTDLQKQQKYREEFRVAKFLSGLKPDLDPIRSQILSGKDIPTVSETYARVRRAAISSSGVKDERSALVGQYDTPQGERGGHSSRRGTHNGRGSRCGRNGGGGRGPKKCTHCGRTNHTVDFCWKLHGKPAWANHATVDGDNSTPISEEQVLISKAEYDSILQHASSSSMVALSNTCLHSSSSPSWVIDSGASDHMTGNSSLLSNISNPCSPFSVTVANGTKTPVQGIGTVSTPNLTFSNVLYLPEFPFNLLSVHKLTVALHCSIAFFPSYCVFQDLKTKRTIGGGFEKDGLYYFRPFHTSIPSALRSSVSPYQWHCRLGHPSSLNLQKLVPSLSDFSSFNCETCELSKHHRATFKLRNDEPCLHPFALVHSDVWGPTRTTSLCGARYFITFIDDHSRLTWVYVLKDRSQLFAIFQSFYAEISNQFNAKLFAFRTDNAREYTESSFQEFLTSRGIIHQTSCVRTPQQNGIAERKNGPILAIARALMLQMHVPKLFWADAVLTATYLLNRMPSRVLKGKSPFEILFADKSPFSVPLKVFGCVSFVHNLNPSRDKLDPRAHKCIFLGYSRTQKGYRCYSPSLQKYFVSADVTFFEDVPYYSPQGGQLQESILSSPVIPTPIPFAPQAPPISQVYVRRRHHGVPLVPPLVESPPLLPSSASTSTDLPLPQSTSDLDLPIALRKISSIVVPKSYREALSHPGWRKAMAEEMHALDLNHTWDLVHKPAGTSIVGCRWVFTVKQNPDSTVDRLKARLVAKGFTQTYGLDYTETFSPVAKLNSIRIIISLAANLDWPLHQLDVKNAFLHGDLHETVYMAQPPGFESKGEYVCHLKKSIYGLKQSLRAWFDKFSKAVVSHGMTRSQADHSVFFKKTKIGIVILVVYVDDIVITGSDKEGIQILINHLSSSFLTKYLGKLRYFLGIEVARSKAGISLSQRKYTLDILQDTGYLGSKPVATPMESNLKLMPDEGDFIDDLDIYRRLVGKLIYLTITRPDISYAVSVVSQFMTNPRVPHMNAVIRILKVTFRSKIYYWLLHLHRWQSGHSGEVRRSKKQSVLWLALVLKQSTVPWPILLLKDIAAVGANYHSRHIAKQFGLRTVDLNDVDNIDIVFDGVDEVDFNKNLLKGGEAAHTVQKYHTDSFILNFQHFYCIRAAGSSS</sequence>
<dbReference type="SUPFAM" id="SSF100950">
    <property type="entry name" value="NagB/RpiA/CoA transferase-like"/>
    <property type="match status" value="1"/>
</dbReference>
<evidence type="ECO:0000256" key="4">
    <source>
        <dbReference type="ARBA" id="ARBA00022670"/>
    </source>
</evidence>